<dbReference type="Proteomes" id="UP001367508">
    <property type="component" value="Unassembled WGS sequence"/>
</dbReference>
<proteinExistence type="predicted"/>
<keyword evidence="2" id="KW-1185">Reference proteome</keyword>
<dbReference type="AlphaFoldDB" id="A0AAN9R341"/>
<protein>
    <submittedName>
        <fullName evidence="1">Uncharacterized protein</fullName>
    </submittedName>
</protein>
<accession>A0AAN9R341</accession>
<sequence length="262" mass="29208">MPRIVSFSFFSNSLRPYQATPYKVCPSVMPRSTPPFQEASHPRRPLHACIFRNTLSPSQPGHLFSGGVVAVPPSPSAEASSGWDGFKALCCAVLGRFDNGFRRGWVRGRKREGHIEVYFECREEQEQRLAQLLSSLRTELPPRPIFVWPSLGFGKLSLVVGLSPLRSHARAPPQWIKPISIVSDSYERGDLIRRMPNAHDPTVLAATEATTFSDSDHSITIGFGYRTLLTTTGRKVDALSFVPLAQLEECCSRLIEALRKLM</sequence>
<dbReference type="EMBL" id="JAYMYQ010000001">
    <property type="protein sequence ID" value="KAK7360500.1"/>
    <property type="molecule type" value="Genomic_DNA"/>
</dbReference>
<evidence type="ECO:0000313" key="2">
    <source>
        <dbReference type="Proteomes" id="UP001367508"/>
    </source>
</evidence>
<evidence type="ECO:0000313" key="1">
    <source>
        <dbReference type="EMBL" id="KAK7360500.1"/>
    </source>
</evidence>
<gene>
    <name evidence="1" type="ORF">VNO77_02498</name>
</gene>
<reference evidence="1 2" key="1">
    <citation type="submission" date="2024-01" db="EMBL/GenBank/DDBJ databases">
        <title>The genomes of 5 underutilized Papilionoideae crops provide insights into root nodulation and disease resistanc.</title>
        <authorList>
            <person name="Jiang F."/>
        </authorList>
    </citation>
    <scope>NUCLEOTIDE SEQUENCE [LARGE SCALE GENOMIC DNA]</scope>
    <source>
        <strain evidence="1">LVBAO_FW01</strain>
        <tissue evidence="1">Leaves</tissue>
    </source>
</reference>
<name>A0AAN9R341_CANGL</name>
<comment type="caution">
    <text evidence="1">The sequence shown here is derived from an EMBL/GenBank/DDBJ whole genome shotgun (WGS) entry which is preliminary data.</text>
</comment>
<organism evidence="1 2">
    <name type="scientific">Canavalia gladiata</name>
    <name type="common">Sword bean</name>
    <name type="synonym">Dolichos gladiatus</name>
    <dbReference type="NCBI Taxonomy" id="3824"/>
    <lineage>
        <taxon>Eukaryota</taxon>
        <taxon>Viridiplantae</taxon>
        <taxon>Streptophyta</taxon>
        <taxon>Embryophyta</taxon>
        <taxon>Tracheophyta</taxon>
        <taxon>Spermatophyta</taxon>
        <taxon>Magnoliopsida</taxon>
        <taxon>eudicotyledons</taxon>
        <taxon>Gunneridae</taxon>
        <taxon>Pentapetalae</taxon>
        <taxon>rosids</taxon>
        <taxon>fabids</taxon>
        <taxon>Fabales</taxon>
        <taxon>Fabaceae</taxon>
        <taxon>Papilionoideae</taxon>
        <taxon>50 kb inversion clade</taxon>
        <taxon>NPAAA clade</taxon>
        <taxon>indigoferoid/millettioid clade</taxon>
        <taxon>Phaseoleae</taxon>
        <taxon>Canavalia</taxon>
    </lineage>
</organism>